<dbReference type="AlphaFoldDB" id="A0ABD6BWJ6"/>
<evidence type="ECO:0000313" key="3">
    <source>
        <dbReference type="Proteomes" id="UP001597139"/>
    </source>
</evidence>
<feature type="compositionally biased region" description="Low complexity" evidence="1">
    <location>
        <begin position="373"/>
        <end position="413"/>
    </location>
</feature>
<proteinExistence type="predicted"/>
<evidence type="ECO:0000313" key="2">
    <source>
        <dbReference type="EMBL" id="MFD1568794.1"/>
    </source>
</evidence>
<comment type="caution">
    <text evidence="2">The sequence shown here is derived from an EMBL/GenBank/DDBJ whole genome shotgun (WGS) entry which is preliminary data.</text>
</comment>
<dbReference type="PROSITE" id="PS51318">
    <property type="entry name" value="TAT"/>
    <property type="match status" value="1"/>
</dbReference>
<dbReference type="InterPro" id="IPR006311">
    <property type="entry name" value="TAT_signal"/>
</dbReference>
<dbReference type="RefSeq" id="WP_267645034.1">
    <property type="nucleotide sequence ID" value="NZ_JANHGR010000001.1"/>
</dbReference>
<name>A0ABD6BWJ6_9EURY</name>
<keyword evidence="3" id="KW-1185">Reference proteome</keyword>
<reference evidence="2 3" key="1">
    <citation type="journal article" date="2019" name="Int. J. Syst. Evol. Microbiol.">
        <title>The Global Catalogue of Microorganisms (GCM) 10K type strain sequencing project: providing services to taxonomists for standard genome sequencing and annotation.</title>
        <authorList>
            <consortium name="The Broad Institute Genomics Platform"/>
            <consortium name="The Broad Institute Genome Sequencing Center for Infectious Disease"/>
            <person name="Wu L."/>
            <person name="Ma J."/>
        </authorList>
    </citation>
    <scope>NUCLEOTIDE SEQUENCE [LARGE SCALE GENOMIC DNA]</scope>
    <source>
        <strain evidence="2 3">CGMCC 1.12859</strain>
    </source>
</reference>
<gene>
    <name evidence="2" type="ORF">ACFSAU_14965</name>
</gene>
<organism evidence="2 3">
    <name type="scientific">Halolamina litorea</name>
    <dbReference type="NCBI Taxonomy" id="1515593"/>
    <lineage>
        <taxon>Archaea</taxon>
        <taxon>Methanobacteriati</taxon>
        <taxon>Methanobacteriota</taxon>
        <taxon>Stenosarchaea group</taxon>
        <taxon>Halobacteria</taxon>
        <taxon>Halobacteriales</taxon>
        <taxon>Haloferacaceae</taxon>
    </lineage>
</organism>
<evidence type="ECO:0000256" key="1">
    <source>
        <dbReference type="SAM" id="MobiDB-lite"/>
    </source>
</evidence>
<sequence length="438" mass="45951">MVRRPSTEPARPALSRRRYLALAGVAGAAGTVGVGTATGAEQDSPSPPGVAAQAEYEQLRITGTAPAHDTDRLLVGRRGSRPEPDDPVRIAAVDADGTVRRRRSITPDLPREAHATPDVVRTAEGYAIAAGAWLARLTPDLSVLSIGKRGEIPATERTTLLPVDGGFVVGFTEWLPNAFWTWLVGFDADGAYAWHHQHNVNGSQALAFLVPDGEGGAVAGGTFPWLASVGADGSFERVTLPDGLPDGVLQTGARDGDGLVLSRGDAMARLDADFELDWTSQHDALSDRAVRELVPVDDGFLVRTTAGESGDLTLGKVDSGGELRWHRAYRIDAERQVEPLTLTATGEGEYLVAGGYHLSPRGWILRLSDTVAPESTATPTPTTPATTATADTTPTPSRTATSTPTAEDPTTTTGAGFRVTAACAGVAAALARLLERSE</sequence>
<accession>A0ABD6BWJ6</accession>
<dbReference type="EMBL" id="JBHUCZ010000021">
    <property type="protein sequence ID" value="MFD1568794.1"/>
    <property type="molecule type" value="Genomic_DNA"/>
</dbReference>
<protein>
    <submittedName>
        <fullName evidence="2">Uncharacterized protein</fullName>
    </submittedName>
</protein>
<dbReference type="Proteomes" id="UP001597139">
    <property type="component" value="Unassembled WGS sequence"/>
</dbReference>
<feature type="region of interest" description="Disordered" evidence="1">
    <location>
        <begin position="373"/>
        <end position="414"/>
    </location>
</feature>